<evidence type="ECO:0000313" key="14">
    <source>
        <dbReference type="EnsemblMetazoa" id="Aqu2.1.28507_001"/>
    </source>
</evidence>
<evidence type="ECO:0000256" key="13">
    <source>
        <dbReference type="RuleBase" id="RU004386"/>
    </source>
</evidence>
<name>A0A1X7UM67_AMPQE</name>
<sequence>MAAFKLDRAAVLKSAEGLIDFVNKGPSPYHVVEECKRQLMERNFTELKEKESWEIKPNGLYFVVNNFSTIIAFAVGGQYKPGNGFNAVGAHTDSPCLKVKPRSNRSRCGYLQVGVECYGGGIWHTWFDRDLTVAGRVVVRSSEGLEHKLVHIKKPILCVPNVCIHLARDDHLKFAPNKENHILPVLATSTMQELQKPIDVSSCPAGSVARNHTPHLITLLCKDLSCSPGDVLDFDLHLADTQPATVGGALDEFIHAPRLDNLFNCYTALQGLFDSLPSLAEETNVRMVAMFDNEEVGSQSAQGAGSSLLEFIMRRISNGGSAVAFEESIPKSFLVSADQAHAIHPNYSEKHEYNHTPFLHGGPVLKLNANQRYATTAITASILREIAKKASVPLQEVVVRNDSSCGSTIGPILSAKLGLRTVDIGSPQLSMHSIREMACTTGVLQSILLYTSYFNNFTTLDASIKY</sequence>
<dbReference type="OrthoDB" id="9880441at2759"/>
<dbReference type="SUPFAM" id="SSF101821">
    <property type="entry name" value="Aminopeptidase/glucanase lid domain"/>
    <property type="match status" value="1"/>
</dbReference>
<dbReference type="Pfam" id="PF02127">
    <property type="entry name" value="Peptidase_M18"/>
    <property type="match status" value="1"/>
</dbReference>
<dbReference type="GO" id="GO:0005737">
    <property type="term" value="C:cytoplasm"/>
    <property type="evidence" value="ECO:0007669"/>
    <property type="project" value="UniProtKB-ARBA"/>
</dbReference>
<dbReference type="GO" id="GO:0008237">
    <property type="term" value="F:metallopeptidase activity"/>
    <property type="evidence" value="ECO:0007669"/>
    <property type="project" value="UniProtKB-KW"/>
</dbReference>
<dbReference type="GO" id="GO:0004177">
    <property type="term" value="F:aminopeptidase activity"/>
    <property type="evidence" value="ECO:0007669"/>
    <property type="project" value="UniProtKB-KW"/>
</dbReference>
<dbReference type="Gene3D" id="3.40.630.10">
    <property type="entry name" value="Zn peptidases"/>
    <property type="match status" value="1"/>
</dbReference>
<evidence type="ECO:0000256" key="10">
    <source>
        <dbReference type="ARBA" id="ARBA00022801"/>
    </source>
</evidence>
<dbReference type="GO" id="GO:0008270">
    <property type="term" value="F:zinc ion binding"/>
    <property type="evidence" value="ECO:0007669"/>
    <property type="project" value="InterPro"/>
</dbReference>
<evidence type="ECO:0000256" key="4">
    <source>
        <dbReference type="ARBA" id="ARBA00011395"/>
    </source>
</evidence>
<gene>
    <name evidence="14" type="primary">100639867</name>
</gene>
<dbReference type="NCBIfam" id="NF002759">
    <property type="entry name" value="PRK02813.1"/>
    <property type="match status" value="1"/>
</dbReference>
<comment type="cofactor">
    <cofactor evidence="2">
        <name>Zn(2+)</name>
        <dbReference type="ChEBI" id="CHEBI:29105"/>
    </cofactor>
</comment>
<dbReference type="AlphaFoldDB" id="A0A1X7UM67"/>
<evidence type="ECO:0000256" key="8">
    <source>
        <dbReference type="ARBA" id="ARBA00022670"/>
    </source>
</evidence>
<evidence type="ECO:0000256" key="2">
    <source>
        <dbReference type="ARBA" id="ARBA00001947"/>
    </source>
</evidence>
<evidence type="ECO:0000313" key="15">
    <source>
        <dbReference type="Proteomes" id="UP000007879"/>
    </source>
</evidence>
<evidence type="ECO:0000256" key="7">
    <source>
        <dbReference type="ARBA" id="ARBA00022438"/>
    </source>
</evidence>
<dbReference type="CDD" id="cd05658">
    <property type="entry name" value="M18_DAP"/>
    <property type="match status" value="1"/>
</dbReference>
<dbReference type="PANTHER" id="PTHR28570">
    <property type="entry name" value="ASPARTYL AMINOPEPTIDASE"/>
    <property type="match status" value="1"/>
</dbReference>
<dbReference type="InParanoid" id="A0A1X7UM67"/>
<accession>A0A1X7UM67</accession>
<keyword evidence="15" id="KW-1185">Reference proteome</keyword>
<organism evidence="14">
    <name type="scientific">Amphimedon queenslandica</name>
    <name type="common">Sponge</name>
    <dbReference type="NCBI Taxonomy" id="400682"/>
    <lineage>
        <taxon>Eukaryota</taxon>
        <taxon>Metazoa</taxon>
        <taxon>Porifera</taxon>
        <taxon>Demospongiae</taxon>
        <taxon>Heteroscleromorpha</taxon>
        <taxon>Haplosclerida</taxon>
        <taxon>Niphatidae</taxon>
        <taxon>Amphimedon</taxon>
    </lineage>
</organism>
<keyword evidence="7 13" id="KW-0031">Aminopeptidase</keyword>
<dbReference type="FunFam" id="2.30.250.10:FF:000001">
    <property type="entry name" value="Aspartyl aminopeptidase 1"/>
    <property type="match status" value="1"/>
</dbReference>
<dbReference type="Proteomes" id="UP000007879">
    <property type="component" value="Unassembled WGS sequence"/>
</dbReference>
<dbReference type="GO" id="GO:0006508">
    <property type="term" value="P:proteolysis"/>
    <property type="evidence" value="ECO:0007669"/>
    <property type="project" value="UniProtKB-KW"/>
</dbReference>
<dbReference type="PRINTS" id="PR00932">
    <property type="entry name" value="AMINO1PTASE"/>
</dbReference>
<keyword evidence="10 13" id="KW-0378">Hydrolase</keyword>
<evidence type="ECO:0000256" key="11">
    <source>
        <dbReference type="ARBA" id="ARBA00022833"/>
    </source>
</evidence>
<evidence type="ECO:0000256" key="5">
    <source>
        <dbReference type="ARBA" id="ARBA00011965"/>
    </source>
</evidence>
<dbReference type="KEGG" id="aqu:100639867"/>
<dbReference type="Gene3D" id="2.30.250.10">
    <property type="entry name" value="Aminopeptidase i, Domain 2"/>
    <property type="match status" value="1"/>
</dbReference>
<comment type="catalytic activity">
    <reaction evidence="1">
        <text>Release of an N-terminal aspartate or glutamate from a peptide, with a preference for aspartate.</text>
        <dbReference type="EC" id="3.4.11.21"/>
    </reaction>
</comment>
<dbReference type="eggNOG" id="KOG2596">
    <property type="taxonomic scope" value="Eukaryota"/>
</dbReference>
<evidence type="ECO:0000256" key="1">
    <source>
        <dbReference type="ARBA" id="ARBA00001335"/>
    </source>
</evidence>
<dbReference type="PANTHER" id="PTHR28570:SF3">
    <property type="entry name" value="ASPARTYL AMINOPEPTIDASE"/>
    <property type="match status" value="1"/>
</dbReference>
<dbReference type="InterPro" id="IPR001948">
    <property type="entry name" value="Peptidase_M18"/>
</dbReference>
<dbReference type="STRING" id="400682.A0A1X7UM67"/>
<dbReference type="InterPro" id="IPR023358">
    <property type="entry name" value="Peptidase_M18_dom2"/>
</dbReference>
<comment type="similarity">
    <text evidence="3 13">Belongs to the peptidase M18 family.</text>
</comment>
<reference evidence="15" key="1">
    <citation type="journal article" date="2010" name="Nature">
        <title>The Amphimedon queenslandica genome and the evolution of animal complexity.</title>
        <authorList>
            <person name="Srivastava M."/>
            <person name="Simakov O."/>
            <person name="Chapman J."/>
            <person name="Fahey B."/>
            <person name="Gauthier M.E."/>
            <person name="Mitros T."/>
            <person name="Richards G.S."/>
            <person name="Conaco C."/>
            <person name="Dacre M."/>
            <person name="Hellsten U."/>
            <person name="Larroux C."/>
            <person name="Putnam N.H."/>
            <person name="Stanke M."/>
            <person name="Adamska M."/>
            <person name="Darling A."/>
            <person name="Degnan S.M."/>
            <person name="Oakley T.H."/>
            <person name="Plachetzki D.C."/>
            <person name="Zhai Y."/>
            <person name="Adamski M."/>
            <person name="Calcino A."/>
            <person name="Cummins S.F."/>
            <person name="Goodstein D.M."/>
            <person name="Harris C."/>
            <person name="Jackson D.J."/>
            <person name="Leys S.P."/>
            <person name="Shu S."/>
            <person name="Woodcroft B.J."/>
            <person name="Vervoort M."/>
            <person name="Kosik K.S."/>
            <person name="Manning G."/>
            <person name="Degnan B.M."/>
            <person name="Rokhsar D.S."/>
        </authorList>
    </citation>
    <scope>NUCLEOTIDE SEQUENCE [LARGE SCALE GENOMIC DNA]</scope>
</reference>
<reference evidence="14" key="2">
    <citation type="submission" date="2017-05" db="UniProtKB">
        <authorList>
            <consortium name="EnsemblMetazoa"/>
        </authorList>
    </citation>
    <scope>IDENTIFICATION</scope>
</reference>
<keyword evidence="8 13" id="KW-0645">Protease</keyword>
<comment type="subunit">
    <text evidence="4">Tetrahedron-shaped homododecamer built from six homodimers.</text>
</comment>
<proteinExistence type="inferred from homology"/>
<keyword evidence="12 13" id="KW-0482">Metalloprotease</keyword>
<evidence type="ECO:0000256" key="6">
    <source>
        <dbReference type="ARBA" id="ARBA00015118"/>
    </source>
</evidence>
<keyword evidence="11 13" id="KW-0862">Zinc</keyword>
<protein>
    <recommendedName>
        <fullName evidence="6">Aspartyl aminopeptidase</fullName>
        <ecNumber evidence="5">3.4.11.21</ecNumber>
    </recommendedName>
</protein>
<dbReference type="EnsemblMetazoa" id="Aqu2.1.28507_001">
    <property type="protein sequence ID" value="Aqu2.1.28507_001"/>
    <property type="gene ID" value="Aqu2.1.28507"/>
</dbReference>
<dbReference type="SUPFAM" id="SSF53187">
    <property type="entry name" value="Zn-dependent exopeptidases"/>
    <property type="match status" value="1"/>
</dbReference>
<evidence type="ECO:0000256" key="9">
    <source>
        <dbReference type="ARBA" id="ARBA00022723"/>
    </source>
</evidence>
<evidence type="ECO:0000256" key="12">
    <source>
        <dbReference type="ARBA" id="ARBA00023049"/>
    </source>
</evidence>
<dbReference type="EC" id="3.4.11.21" evidence="5"/>
<keyword evidence="9 13" id="KW-0479">Metal-binding</keyword>
<dbReference type="EnsemblMetazoa" id="XM_019998014.1">
    <property type="protein sequence ID" value="XP_019853573.1"/>
    <property type="gene ID" value="LOC100639867"/>
</dbReference>
<evidence type="ECO:0000256" key="3">
    <source>
        <dbReference type="ARBA" id="ARBA00008290"/>
    </source>
</evidence>